<dbReference type="InterPro" id="IPR006224">
    <property type="entry name" value="PsdUridine_synth_RluA-like_CS"/>
</dbReference>
<dbReference type="PANTHER" id="PTHR21600">
    <property type="entry name" value="MITOCHONDRIAL RNA PSEUDOURIDINE SYNTHASE"/>
    <property type="match status" value="1"/>
</dbReference>
<keyword evidence="5" id="KW-1185">Reference proteome</keyword>
<evidence type="ECO:0000259" key="3">
    <source>
        <dbReference type="Pfam" id="PF00849"/>
    </source>
</evidence>
<comment type="caution">
    <text evidence="4">The sequence shown here is derived from an EMBL/GenBank/DDBJ whole genome shotgun (WGS) entry which is preliminary data.</text>
</comment>
<name>A0AAV5GPD0_9BASI</name>
<dbReference type="AlphaFoldDB" id="A0AAV5GPD0"/>
<dbReference type="InterPro" id="IPR006145">
    <property type="entry name" value="PsdUridine_synth_RsuA/RluA"/>
</dbReference>
<dbReference type="PROSITE" id="PS01129">
    <property type="entry name" value="PSI_RLU"/>
    <property type="match status" value="1"/>
</dbReference>
<accession>A0AAV5GPD0</accession>
<evidence type="ECO:0000313" key="4">
    <source>
        <dbReference type="EMBL" id="GJN91750.1"/>
    </source>
</evidence>
<dbReference type="InterPro" id="IPR020103">
    <property type="entry name" value="PsdUridine_synth_cat_dom_sf"/>
</dbReference>
<organism evidence="4 5">
    <name type="scientific">Rhodotorula paludigena</name>
    <dbReference type="NCBI Taxonomy" id="86838"/>
    <lineage>
        <taxon>Eukaryota</taxon>
        <taxon>Fungi</taxon>
        <taxon>Dikarya</taxon>
        <taxon>Basidiomycota</taxon>
        <taxon>Pucciniomycotina</taxon>
        <taxon>Microbotryomycetes</taxon>
        <taxon>Sporidiobolales</taxon>
        <taxon>Sporidiobolaceae</taxon>
        <taxon>Rhodotorula</taxon>
    </lineage>
</organism>
<dbReference type="Proteomes" id="UP001342314">
    <property type="component" value="Unassembled WGS sequence"/>
</dbReference>
<dbReference type="PANTHER" id="PTHR21600:SF87">
    <property type="entry name" value="RNA PSEUDOURIDYLATE SYNTHASE DOMAIN-CONTAINING PROTEIN 1"/>
    <property type="match status" value="1"/>
</dbReference>
<reference evidence="4 5" key="1">
    <citation type="submission" date="2021-12" db="EMBL/GenBank/DDBJ databases">
        <title>High titer production of polyol ester of fatty acids by Rhodotorula paludigena BS15 towards product separation-free biomass refinery.</title>
        <authorList>
            <person name="Mano J."/>
            <person name="Ono H."/>
            <person name="Tanaka T."/>
            <person name="Naito K."/>
            <person name="Sushida H."/>
            <person name="Ike M."/>
            <person name="Tokuyasu K."/>
            <person name="Kitaoka M."/>
        </authorList>
    </citation>
    <scope>NUCLEOTIDE SEQUENCE [LARGE SCALE GENOMIC DNA]</scope>
    <source>
        <strain evidence="4 5">BS15</strain>
    </source>
</reference>
<dbReference type="EMBL" id="BQKY01000009">
    <property type="protein sequence ID" value="GJN91750.1"/>
    <property type="molecule type" value="Genomic_DNA"/>
</dbReference>
<feature type="domain" description="Pseudouridine synthase RsuA/RluA-like" evidence="3">
    <location>
        <begin position="36"/>
        <end position="185"/>
    </location>
</feature>
<comment type="similarity">
    <text evidence="1">Belongs to the pseudouridine synthase RluA family.</text>
</comment>
<proteinExistence type="inferred from homology"/>
<feature type="region of interest" description="Disordered" evidence="2">
    <location>
        <begin position="1"/>
        <end position="25"/>
    </location>
</feature>
<dbReference type="GO" id="GO:0000455">
    <property type="term" value="P:enzyme-directed rRNA pseudouridine synthesis"/>
    <property type="evidence" value="ECO:0007669"/>
    <property type="project" value="TreeGrafter"/>
</dbReference>
<feature type="compositionally biased region" description="Low complexity" evidence="2">
    <location>
        <begin position="1"/>
        <end position="12"/>
    </location>
</feature>
<dbReference type="Pfam" id="PF00849">
    <property type="entry name" value="PseudoU_synth_2"/>
    <property type="match status" value="1"/>
</dbReference>
<dbReference type="SUPFAM" id="SSF55120">
    <property type="entry name" value="Pseudouridine synthase"/>
    <property type="match status" value="1"/>
</dbReference>
<feature type="compositionally biased region" description="Pro residues" evidence="2">
    <location>
        <begin position="13"/>
        <end position="25"/>
    </location>
</feature>
<evidence type="ECO:0000256" key="2">
    <source>
        <dbReference type="SAM" id="MobiDB-lite"/>
    </source>
</evidence>
<dbReference type="GO" id="GO:0003723">
    <property type="term" value="F:RNA binding"/>
    <property type="evidence" value="ECO:0007669"/>
    <property type="project" value="InterPro"/>
</dbReference>
<dbReference type="CDD" id="cd02869">
    <property type="entry name" value="PseudoU_synth_RluA_like"/>
    <property type="match status" value="1"/>
</dbReference>
<dbReference type="InterPro" id="IPR050188">
    <property type="entry name" value="RluA_PseudoU_synthase"/>
</dbReference>
<evidence type="ECO:0000256" key="1">
    <source>
        <dbReference type="ARBA" id="ARBA00010876"/>
    </source>
</evidence>
<sequence>MAAARTLARTAPPRTPRPRPPAPPRVLPRIVFEDANHLVLDKPSGAALQGQHGSPARHLWDHTLATLEARPESPTLFPVHRLDKAVSGCLVLAKSAPTAKRLAQQFQHNLVRKDYLAVVHGQLRPGFEGLVDQPLAVGDNRVRVDDTEGVAARTRWECLSSAPHFSLLRLEPETGRKHQLRVHCADVLKAPIVGDFKLAPSAPHAQALADVGVPLDHVLLHSSSLSFYSWAKETGKRHTITARAHKLALP</sequence>
<dbReference type="Gene3D" id="3.30.2350.10">
    <property type="entry name" value="Pseudouridine synthase"/>
    <property type="match status" value="1"/>
</dbReference>
<evidence type="ECO:0000313" key="5">
    <source>
        <dbReference type="Proteomes" id="UP001342314"/>
    </source>
</evidence>
<dbReference type="GO" id="GO:0009982">
    <property type="term" value="F:pseudouridine synthase activity"/>
    <property type="evidence" value="ECO:0007669"/>
    <property type="project" value="InterPro"/>
</dbReference>
<protein>
    <recommendedName>
        <fullName evidence="3">Pseudouridine synthase RsuA/RluA-like domain-containing protein</fullName>
    </recommendedName>
</protein>
<gene>
    <name evidence="4" type="ORF">Rhopal_004773-T1</name>
</gene>